<evidence type="ECO:0000313" key="3">
    <source>
        <dbReference type="Proteomes" id="UP000037460"/>
    </source>
</evidence>
<feature type="region of interest" description="Disordered" evidence="1">
    <location>
        <begin position="627"/>
        <end position="651"/>
    </location>
</feature>
<gene>
    <name evidence="2" type="ORF">Ctob_000638</name>
</gene>
<comment type="caution">
    <text evidence="2">The sequence shown here is derived from an EMBL/GenBank/DDBJ whole genome shotgun (WGS) entry which is preliminary data.</text>
</comment>
<evidence type="ECO:0000313" key="2">
    <source>
        <dbReference type="EMBL" id="KOO22807.1"/>
    </source>
</evidence>
<evidence type="ECO:0000256" key="1">
    <source>
        <dbReference type="SAM" id="MobiDB-lite"/>
    </source>
</evidence>
<accession>A0A0M0J8X7</accession>
<keyword evidence="3" id="KW-1185">Reference proteome</keyword>
<name>A0A0M0J8X7_9EUKA</name>
<dbReference type="EMBL" id="JWZX01003249">
    <property type="protein sequence ID" value="KOO22807.1"/>
    <property type="molecule type" value="Genomic_DNA"/>
</dbReference>
<reference evidence="3" key="1">
    <citation type="journal article" date="2015" name="PLoS Genet.">
        <title>Genome Sequence and Transcriptome Analyses of Chrysochromulina tobin: Metabolic Tools for Enhanced Algal Fitness in the Prominent Order Prymnesiales (Haptophyceae).</title>
        <authorList>
            <person name="Hovde B.T."/>
            <person name="Deodato C.R."/>
            <person name="Hunsperger H.M."/>
            <person name="Ryken S.A."/>
            <person name="Yost W."/>
            <person name="Jha R.K."/>
            <person name="Patterson J."/>
            <person name="Monnat R.J. Jr."/>
            <person name="Barlow S.B."/>
            <person name="Starkenburg S.R."/>
            <person name="Cattolico R.A."/>
        </authorList>
    </citation>
    <scope>NUCLEOTIDE SEQUENCE</scope>
    <source>
        <strain evidence="3">CCMP291</strain>
    </source>
</reference>
<feature type="region of interest" description="Disordered" evidence="1">
    <location>
        <begin position="1"/>
        <end position="25"/>
    </location>
</feature>
<sequence length="651" mass="72541">MLGPADRPLPSTAARIPLHDSDSPTSSHLRITAIINDMESRIVSVADEFFRRTANVRGFKAWKYCVADGLRKAQSKRRGVKAFMNSGLKKGWNGWVALMFERATALARLRAAVAGFRNRSLRKGMNTLIEARTEHLTKLAKLKLAARSLFFRQQRKVWNKLAAGAKLLRKARKAMKSFTNRNMRKGFNGWQYMMVERAAAYEALHKAGSAFRSRGERKGFNELLAAREECKRKLAGFERGARAFLYSAVRKALNKLMAGLRLLQLARKAGAAFQGRLRRRGLNGWMGYMHDKASTSARVSLKMDQALRALKMRRRRVALNSWKEIILDKARGHMSLRSAVAAFMLRGMRAAFNTLADRSVANGFSHEQLRRARQLFVARALVGAFYLWIDRARERREDAAKPRPRPTSPLAKKRAKWAAKRVSSAHAVEVPADDKFQCQRVLHAPHAALVLRADGTVLRVVAIHRPPNTMDCTVDLSCGYDVRMLDDVPLPDYQDPRSNPGRLPPRPMPVDVRVSVAALSAPEHPLIVPQFFGGRLGLSNGLDVRVIDCAFTPSERPFFGLDDDQPRPPVLRRVLLTLIDGQGVALADAAPSAYLNEENQANPRADAFVQPRAERIERLAAVAKGRAGHQSASTLSGGHRGGGMPLKVVDL</sequence>
<proteinExistence type="predicted"/>
<organism evidence="2 3">
    <name type="scientific">Chrysochromulina tobinii</name>
    <dbReference type="NCBI Taxonomy" id="1460289"/>
    <lineage>
        <taxon>Eukaryota</taxon>
        <taxon>Haptista</taxon>
        <taxon>Haptophyta</taxon>
        <taxon>Prymnesiophyceae</taxon>
        <taxon>Prymnesiales</taxon>
        <taxon>Chrysochromulinaceae</taxon>
        <taxon>Chrysochromulina</taxon>
    </lineage>
</organism>
<dbReference type="AlphaFoldDB" id="A0A0M0J8X7"/>
<dbReference type="Proteomes" id="UP000037460">
    <property type="component" value="Unassembled WGS sequence"/>
</dbReference>
<protein>
    <submittedName>
        <fullName evidence="2">Uncharacterized protein</fullName>
    </submittedName>
</protein>